<evidence type="ECO:0000313" key="3">
    <source>
        <dbReference type="Proteomes" id="UP000218689"/>
    </source>
</evidence>
<name>A0A224XEX1_9LACT</name>
<gene>
    <name evidence="2" type="ORF">RsY01_2065</name>
</gene>
<dbReference type="OrthoDB" id="4203328at2"/>
<feature type="domain" description="SnoaL-like" evidence="1">
    <location>
        <begin position="11"/>
        <end position="113"/>
    </location>
</feature>
<dbReference type="InterPro" id="IPR037401">
    <property type="entry name" value="SnoaL-like"/>
</dbReference>
<organism evidence="2 3">
    <name type="scientific">Pseudolactococcus reticulitermitis</name>
    <dbReference type="NCBI Taxonomy" id="2025039"/>
    <lineage>
        <taxon>Bacteria</taxon>
        <taxon>Bacillati</taxon>
        <taxon>Bacillota</taxon>
        <taxon>Bacilli</taxon>
        <taxon>Lactobacillales</taxon>
        <taxon>Streptococcaceae</taxon>
        <taxon>Pseudolactococcus</taxon>
    </lineage>
</organism>
<dbReference type="RefSeq" id="WP_094785454.1">
    <property type="nucleotide sequence ID" value="NZ_BEDT01000007.1"/>
</dbReference>
<dbReference type="Gene3D" id="3.10.450.50">
    <property type="match status" value="1"/>
</dbReference>
<evidence type="ECO:0000259" key="1">
    <source>
        <dbReference type="Pfam" id="PF12680"/>
    </source>
</evidence>
<reference evidence="3" key="1">
    <citation type="submission" date="2017-08" db="EMBL/GenBank/DDBJ databases">
        <title>Draft genome sequence of Lactococcus sp. strain Rs-Y01, isolated from the gut of the lower termite Reticulitermes speratus.</title>
        <authorList>
            <person name="Ohkuma M."/>
            <person name="Yuki M."/>
        </authorList>
    </citation>
    <scope>NUCLEOTIDE SEQUENCE [LARGE SCALE GENOMIC DNA]</scope>
    <source>
        <strain evidence="3">Rs-Y01</strain>
    </source>
</reference>
<evidence type="ECO:0000313" key="2">
    <source>
        <dbReference type="EMBL" id="GAX48442.1"/>
    </source>
</evidence>
<dbReference type="EMBL" id="BEDT01000007">
    <property type="protein sequence ID" value="GAX48442.1"/>
    <property type="molecule type" value="Genomic_DNA"/>
</dbReference>
<proteinExistence type="predicted"/>
<dbReference type="Proteomes" id="UP000218689">
    <property type="component" value="Unassembled WGS sequence"/>
</dbReference>
<protein>
    <recommendedName>
        <fullName evidence="1">SnoaL-like domain-containing protein</fullName>
    </recommendedName>
</protein>
<comment type="caution">
    <text evidence="2">The sequence shown here is derived from an EMBL/GenBank/DDBJ whole genome shotgun (WGS) entry which is preliminary data.</text>
</comment>
<dbReference type="SUPFAM" id="SSF54427">
    <property type="entry name" value="NTF2-like"/>
    <property type="match status" value="1"/>
</dbReference>
<keyword evidence="3" id="KW-1185">Reference proteome</keyword>
<sequence>MTSQHYALFAQYTQSWENQNLPQFLACLTDDVGITECYGATYVGKNEAQKWFQHWTAPAENQVVKWDVLAKFEDSAKNTAFFNWRFHYIYQGKASIFEGISQVTFSETGKIVELKEYEMTFDKTRPYLTAN</sequence>
<dbReference type="Pfam" id="PF12680">
    <property type="entry name" value="SnoaL_2"/>
    <property type="match status" value="1"/>
</dbReference>
<dbReference type="AlphaFoldDB" id="A0A224XEX1"/>
<accession>A0A224XEX1</accession>
<dbReference type="InterPro" id="IPR032710">
    <property type="entry name" value="NTF2-like_dom_sf"/>
</dbReference>